<evidence type="ECO:0000313" key="2">
    <source>
        <dbReference type="Proteomes" id="UP000476055"/>
    </source>
</evidence>
<dbReference type="EMBL" id="VUMU01000007">
    <property type="protein sequence ID" value="MST58105.1"/>
    <property type="molecule type" value="Genomic_DNA"/>
</dbReference>
<dbReference type="Proteomes" id="UP000476055">
    <property type="component" value="Unassembled WGS sequence"/>
</dbReference>
<sequence>MTKYKYGNPEAPIVLIQPVGDHDLPEIEGEVAQIRKLTALDFQMIAVKVDDWNLDLSPWKAPAVFGNEDFGGGAASLLEEILRLCSDESKTYYLGGYSLAGLFSLWASYQTDRFAGIAAASPSVWFPGFLPYMKEQENQSRAVYLSLGDKEEKTRNLVMATVGDCIREAHAWLQQCGIGSTLEWNPGNHFRDPGLRTAKAFAWVMKNS</sequence>
<dbReference type="Gene3D" id="3.40.50.1820">
    <property type="entry name" value="alpha/beta hydrolase"/>
    <property type="match status" value="1"/>
</dbReference>
<dbReference type="SUPFAM" id="SSF53474">
    <property type="entry name" value="alpha/beta-Hydrolases"/>
    <property type="match status" value="1"/>
</dbReference>
<keyword evidence="2" id="KW-1185">Reference proteome</keyword>
<protein>
    <submittedName>
        <fullName evidence="1">Esterase</fullName>
    </submittedName>
</protein>
<proteinExistence type="predicted"/>
<dbReference type="InterPro" id="IPR029058">
    <property type="entry name" value="AB_hydrolase_fold"/>
</dbReference>
<dbReference type="RefSeq" id="WP_154496232.1">
    <property type="nucleotide sequence ID" value="NZ_VUMU01000007.1"/>
</dbReference>
<evidence type="ECO:0000313" key="1">
    <source>
        <dbReference type="EMBL" id="MST58105.1"/>
    </source>
</evidence>
<organism evidence="1 2">
    <name type="scientific">Waltera intestinalis</name>
    <dbReference type="NCBI Taxonomy" id="2606635"/>
    <lineage>
        <taxon>Bacteria</taxon>
        <taxon>Bacillati</taxon>
        <taxon>Bacillota</taxon>
        <taxon>Clostridia</taxon>
        <taxon>Lachnospirales</taxon>
        <taxon>Lachnospiraceae</taxon>
        <taxon>Waltera</taxon>
    </lineage>
</organism>
<accession>A0A6L5YIK1</accession>
<name>A0A6L5YIK1_9FIRM</name>
<dbReference type="AlphaFoldDB" id="A0A6L5YIK1"/>
<reference evidence="1 2" key="1">
    <citation type="submission" date="2019-08" db="EMBL/GenBank/DDBJ databases">
        <title>In-depth cultivation of the pig gut microbiome towards novel bacterial diversity and tailored functional studies.</title>
        <authorList>
            <person name="Wylensek D."/>
            <person name="Hitch T.C.A."/>
            <person name="Clavel T."/>
        </authorList>
    </citation>
    <scope>NUCLEOTIDE SEQUENCE [LARGE SCALE GENOMIC DNA]</scope>
    <source>
        <strain evidence="1 2">WCA3-601-WT-6H</strain>
    </source>
</reference>
<gene>
    <name evidence="1" type="ORF">FYJ59_07610</name>
</gene>
<comment type="caution">
    <text evidence="1">The sequence shown here is derived from an EMBL/GenBank/DDBJ whole genome shotgun (WGS) entry which is preliminary data.</text>
</comment>